<evidence type="ECO:0000313" key="1">
    <source>
        <dbReference type="EMBL" id="GAG02451.1"/>
    </source>
</evidence>
<dbReference type="AlphaFoldDB" id="X0VPJ5"/>
<sequence length="47" mass="5614">MNKYNEVEFDFEVWAWFGIEDDILEAWCGRFGEGLVASTLNNLREWL</sequence>
<gene>
    <name evidence="1" type="ORF">S01H1_39990</name>
</gene>
<organism evidence="1">
    <name type="scientific">marine sediment metagenome</name>
    <dbReference type="NCBI Taxonomy" id="412755"/>
    <lineage>
        <taxon>unclassified sequences</taxon>
        <taxon>metagenomes</taxon>
        <taxon>ecological metagenomes</taxon>
    </lineage>
</organism>
<name>X0VPJ5_9ZZZZ</name>
<dbReference type="EMBL" id="BARS01025289">
    <property type="protein sequence ID" value="GAG02451.1"/>
    <property type="molecule type" value="Genomic_DNA"/>
</dbReference>
<reference evidence="1" key="1">
    <citation type="journal article" date="2014" name="Front. Microbiol.">
        <title>High frequency of phylogenetically diverse reductive dehalogenase-homologous genes in deep subseafloor sedimentary metagenomes.</title>
        <authorList>
            <person name="Kawai M."/>
            <person name="Futagami T."/>
            <person name="Toyoda A."/>
            <person name="Takaki Y."/>
            <person name="Nishi S."/>
            <person name="Hori S."/>
            <person name="Arai W."/>
            <person name="Tsubouchi T."/>
            <person name="Morono Y."/>
            <person name="Uchiyama I."/>
            <person name="Ito T."/>
            <person name="Fujiyama A."/>
            <person name="Inagaki F."/>
            <person name="Takami H."/>
        </authorList>
    </citation>
    <scope>NUCLEOTIDE SEQUENCE</scope>
    <source>
        <strain evidence="1">Expedition CK06-06</strain>
    </source>
</reference>
<feature type="non-terminal residue" evidence="1">
    <location>
        <position position="47"/>
    </location>
</feature>
<protein>
    <submittedName>
        <fullName evidence="1">Uncharacterized protein</fullName>
    </submittedName>
</protein>
<accession>X0VPJ5</accession>
<proteinExistence type="predicted"/>
<comment type="caution">
    <text evidence="1">The sequence shown here is derived from an EMBL/GenBank/DDBJ whole genome shotgun (WGS) entry which is preliminary data.</text>
</comment>